<dbReference type="AlphaFoldDB" id="A0A1I6DTY0"/>
<proteinExistence type="predicted"/>
<organism evidence="2 3">
    <name type="scientific">Desulfoscipio geothermicus DSM 3669</name>
    <dbReference type="NCBI Taxonomy" id="1121426"/>
    <lineage>
        <taxon>Bacteria</taxon>
        <taxon>Bacillati</taxon>
        <taxon>Bacillota</taxon>
        <taxon>Clostridia</taxon>
        <taxon>Eubacteriales</taxon>
        <taxon>Desulfallaceae</taxon>
        <taxon>Desulfoscipio</taxon>
    </lineage>
</organism>
<feature type="compositionally biased region" description="Polar residues" evidence="1">
    <location>
        <begin position="81"/>
        <end position="96"/>
    </location>
</feature>
<dbReference type="RefSeq" id="WP_092484109.1">
    <property type="nucleotide sequence ID" value="NZ_FOYM01000017.1"/>
</dbReference>
<evidence type="ECO:0000313" key="2">
    <source>
        <dbReference type="EMBL" id="SFR08812.1"/>
    </source>
</evidence>
<name>A0A1I6DTY0_9FIRM</name>
<dbReference type="Proteomes" id="UP000199584">
    <property type="component" value="Unassembled WGS sequence"/>
</dbReference>
<sequence length="307" mass="34538">MEIKSVNDLKAMDPQLLKKLGIRKVNANDIAKLGLRIFNAGDIAKLNTRPFTAKDLAKFGLKNFYTEESVEHWLKNFTFQESHDQNSTQQTDNSSGLKAEVPDQPADKSKTAGEANISKEAGSEEQCNVIRKRRPYPRRGWPFLWGHPAFRRTRKTHFSADPEPEEKEEILSQDKNSGLSKETPEPTPRQTDKIYQKADTVDLAEGENSKENVPIASEKSAGDQDELQEAVINSQDNSGGNSKDKHEENSENISEQNSDNNDTVSDEGEENKKRIFQLESIKKGIEIKSNPYKVIPLKVCIPKAKTN</sequence>
<evidence type="ECO:0000313" key="3">
    <source>
        <dbReference type="Proteomes" id="UP000199584"/>
    </source>
</evidence>
<dbReference type="EMBL" id="FOYM01000017">
    <property type="protein sequence ID" value="SFR08812.1"/>
    <property type="molecule type" value="Genomic_DNA"/>
</dbReference>
<feature type="compositionally biased region" description="Low complexity" evidence="1">
    <location>
        <begin position="251"/>
        <end position="261"/>
    </location>
</feature>
<reference evidence="3" key="1">
    <citation type="submission" date="2016-10" db="EMBL/GenBank/DDBJ databases">
        <authorList>
            <person name="Varghese N."/>
            <person name="Submissions S."/>
        </authorList>
    </citation>
    <scope>NUCLEOTIDE SEQUENCE [LARGE SCALE GENOMIC DNA]</scope>
    <source>
        <strain evidence="3">DSM 3669</strain>
    </source>
</reference>
<gene>
    <name evidence="2" type="ORF">SAMN05660706_11761</name>
</gene>
<feature type="region of interest" description="Disordered" evidence="1">
    <location>
        <begin position="157"/>
        <end position="275"/>
    </location>
</feature>
<keyword evidence="3" id="KW-1185">Reference proteome</keyword>
<accession>A0A1I6DTY0</accession>
<feature type="compositionally biased region" description="Polar residues" evidence="1">
    <location>
        <begin position="231"/>
        <end position="241"/>
    </location>
</feature>
<feature type="region of interest" description="Disordered" evidence="1">
    <location>
        <begin position="81"/>
        <end position="131"/>
    </location>
</feature>
<evidence type="ECO:0000256" key="1">
    <source>
        <dbReference type="SAM" id="MobiDB-lite"/>
    </source>
</evidence>
<dbReference type="OrthoDB" id="9786032at2"/>
<protein>
    <submittedName>
        <fullName evidence="2">Uncharacterized protein</fullName>
    </submittedName>
</protein>
<feature type="compositionally biased region" description="Basic and acidic residues" evidence="1">
    <location>
        <begin position="190"/>
        <end position="200"/>
    </location>
</feature>